<feature type="domain" description="N-acetyltransferase" evidence="1">
    <location>
        <begin position="1"/>
        <end position="191"/>
    </location>
</feature>
<dbReference type="Gene3D" id="3.40.630.30">
    <property type="match status" value="1"/>
</dbReference>
<keyword evidence="3" id="KW-1185">Reference proteome</keyword>
<name>A0ABS8PVV0_9BACT</name>
<dbReference type="PROSITE" id="PS51186">
    <property type="entry name" value="GNAT"/>
    <property type="match status" value="1"/>
</dbReference>
<comment type="caution">
    <text evidence="2">The sequence shown here is derived from an EMBL/GenBank/DDBJ whole genome shotgun (WGS) entry which is preliminary data.</text>
</comment>
<dbReference type="CDD" id="cd04301">
    <property type="entry name" value="NAT_SF"/>
    <property type="match status" value="1"/>
</dbReference>
<evidence type="ECO:0000259" key="1">
    <source>
        <dbReference type="PROSITE" id="PS51186"/>
    </source>
</evidence>
<proteinExistence type="predicted"/>
<dbReference type="InterPro" id="IPR016181">
    <property type="entry name" value="Acyl_CoA_acyltransferase"/>
</dbReference>
<dbReference type="SUPFAM" id="SSF55729">
    <property type="entry name" value="Acyl-CoA N-acyltransferases (Nat)"/>
    <property type="match status" value="1"/>
</dbReference>
<gene>
    <name evidence="2" type="ORF">LQ567_16575</name>
</gene>
<dbReference type="InterPro" id="IPR052523">
    <property type="entry name" value="Trichothecene_AcTrans"/>
</dbReference>
<evidence type="ECO:0000313" key="2">
    <source>
        <dbReference type="EMBL" id="MCD2424397.1"/>
    </source>
</evidence>
<sequence length="191" mass="22085">MREARIEDKETIIDILSEAFDANQSVNYIIPQDKSRMHRIRRLMSYSYNICKLFGEVFVTEDGKGCALVLFPDQKRFSLKGTLSDVQLALGVIGIKNVYKAMKREAVIKKHQPDSKLYYIWFIGVTPAAQGIGIGSQLLSELIQRATSLKRTICLETSTLKNIPWYEKQGFKIYKEIDFGYSLYCMKYEYH</sequence>
<dbReference type="InterPro" id="IPR000182">
    <property type="entry name" value="GNAT_dom"/>
</dbReference>
<protein>
    <submittedName>
        <fullName evidence="2">GNAT family N-acetyltransferase</fullName>
    </submittedName>
</protein>
<dbReference type="RefSeq" id="WP_231006192.1">
    <property type="nucleotide sequence ID" value="NZ_JAJNEC010000005.1"/>
</dbReference>
<accession>A0ABS8PVV0</accession>
<dbReference type="Pfam" id="PF00583">
    <property type="entry name" value="Acetyltransf_1"/>
    <property type="match status" value="1"/>
</dbReference>
<dbReference type="PANTHER" id="PTHR42791:SF1">
    <property type="entry name" value="N-ACETYLTRANSFERASE DOMAIN-CONTAINING PROTEIN"/>
    <property type="match status" value="1"/>
</dbReference>
<reference evidence="2 3" key="1">
    <citation type="submission" date="2021-11" db="EMBL/GenBank/DDBJ databases">
        <title>Genomic of Niabella pedocola.</title>
        <authorList>
            <person name="Wu T."/>
        </authorList>
    </citation>
    <scope>NUCLEOTIDE SEQUENCE [LARGE SCALE GENOMIC DNA]</scope>
    <source>
        <strain evidence="2 3">JCM 31011</strain>
    </source>
</reference>
<evidence type="ECO:0000313" key="3">
    <source>
        <dbReference type="Proteomes" id="UP001199816"/>
    </source>
</evidence>
<dbReference type="PANTHER" id="PTHR42791">
    <property type="entry name" value="GNAT FAMILY ACETYLTRANSFERASE"/>
    <property type="match status" value="1"/>
</dbReference>
<dbReference type="Proteomes" id="UP001199816">
    <property type="component" value="Unassembled WGS sequence"/>
</dbReference>
<dbReference type="EMBL" id="JAJNEC010000005">
    <property type="protein sequence ID" value="MCD2424397.1"/>
    <property type="molecule type" value="Genomic_DNA"/>
</dbReference>
<organism evidence="2 3">
    <name type="scientific">Niabella pedocola</name>
    <dbReference type="NCBI Taxonomy" id="1752077"/>
    <lineage>
        <taxon>Bacteria</taxon>
        <taxon>Pseudomonadati</taxon>
        <taxon>Bacteroidota</taxon>
        <taxon>Chitinophagia</taxon>
        <taxon>Chitinophagales</taxon>
        <taxon>Chitinophagaceae</taxon>
        <taxon>Niabella</taxon>
    </lineage>
</organism>